<dbReference type="EMBL" id="RJUK01000001">
    <property type="protein sequence ID" value="ROQ19701.1"/>
    <property type="molecule type" value="Genomic_DNA"/>
</dbReference>
<comment type="caution">
    <text evidence="7">The sequence shown here is derived from an EMBL/GenBank/DDBJ whole genome shotgun (WGS) entry which is preliminary data.</text>
</comment>
<accession>A0A3N1NW52</accession>
<name>A0A3N1NW52_9GAMM</name>
<dbReference type="PANTHER" id="PTHR43701">
    <property type="entry name" value="MEMBRANE TRANSPORTER PROTEIN MJ0441-RELATED"/>
    <property type="match status" value="1"/>
</dbReference>
<feature type="transmembrane region" description="Helical" evidence="6">
    <location>
        <begin position="94"/>
        <end position="111"/>
    </location>
</feature>
<evidence type="ECO:0000256" key="3">
    <source>
        <dbReference type="ARBA" id="ARBA00022692"/>
    </source>
</evidence>
<protein>
    <recommendedName>
        <fullName evidence="6">Probable membrane transporter protein</fullName>
    </recommendedName>
</protein>
<keyword evidence="3 6" id="KW-0812">Transmembrane</keyword>
<comment type="similarity">
    <text evidence="2 6">Belongs to the 4-toluene sulfonate uptake permease (TSUP) (TC 2.A.102) family.</text>
</comment>
<reference evidence="7 8" key="1">
    <citation type="submission" date="2018-11" db="EMBL/GenBank/DDBJ databases">
        <title>Genomic Encyclopedia of Type Strains, Phase IV (KMG-IV): sequencing the most valuable type-strain genomes for metagenomic binning, comparative biology and taxonomic classification.</title>
        <authorList>
            <person name="Goeker M."/>
        </authorList>
    </citation>
    <scope>NUCLEOTIDE SEQUENCE [LARGE SCALE GENOMIC DNA]</scope>
    <source>
        <strain evidence="7 8">DSM 16974</strain>
    </source>
</reference>
<keyword evidence="8" id="KW-1185">Reference proteome</keyword>
<feature type="transmembrane region" description="Helical" evidence="6">
    <location>
        <begin position="227"/>
        <end position="245"/>
    </location>
</feature>
<dbReference type="Proteomes" id="UP000273643">
    <property type="component" value="Unassembled WGS sequence"/>
</dbReference>
<evidence type="ECO:0000256" key="6">
    <source>
        <dbReference type="RuleBase" id="RU363041"/>
    </source>
</evidence>
<dbReference type="InterPro" id="IPR002781">
    <property type="entry name" value="TM_pro_TauE-like"/>
</dbReference>
<keyword evidence="4 6" id="KW-1133">Transmembrane helix</keyword>
<dbReference type="PANTHER" id="PTHR43701:SF2">
    <property type="entry name" value="MEMBRANE TRANSPORTER PROTEIN YJNA-RELATED"/>
    <property type="match status" value="1"/>
</dbReference>
<evidence type="ECO:0000256" key="2">
    <source>
        <dbReference type="ARBA" id="ARBA00009142"/>
    </source>
</evidence>
<dbReference type="InterPro" id="IPR051598">
    <property type="entry name" value="TSUP/Inactive_protease-like"/>
</dbReference>
<comment type="subcellular location">
    <subcellularLocation>
        <location evidence="6">Cell membrane</location>
        <topology evidence="6">Multi-pass membrane protein</topology>
    </subcellularLocation>
    <subcellularLocation>
        <location evidence="1">Membrane</location>
        <topology evidence="1">Multi-pass membrane protein</topology>
    </subcellularLocation>
</comment>
<sequence>MFLLIGVLIGLVLGLTGAGGSVFAVPLLILLGGMSVNGAVGLSLGAVAISALYGSFRSWHSDLVLWPPTIILAVTGALVAPLGKWLGNQLPDTLLLVSFNVLTLIIAVRMWRDAQRNPEHANVVRASKAEHRRPEMLCMLSPTGQFELKPRCISGLAIGGALVGLLSGVFGVGGGFLIIPLLLFLSRISMVQAVSISLLIITLISSSGFISHWLFSEQAGTPMDWSLLGWLALGGVGGMVVGQQISHHIANARLQQVFAVGLVVLALVTLASTLIR</sequence>
<gene>
    <name evidence="7" type="ORF">EDC38_0286</name>
</gene>
<keyword evidence="6" id="KW-1003">Cell membrane</keyword>
<dbReference type="OrthoDB" id="5701656at2"/>
<evidence type="ECO:0000256" key="5">
    <source>
        <dbReference type="ARBA" id="ARBA00023136"/>
    </source>
</evidence>
<organism evidence="7 8">
    <name type="scientific">Marinimicrobium koreense</name>
    <dbReference type="NCBI Taxonomy" id="306545"/>
    <lineage>
        <taxon>Bacteria</taxon>
        <taxon>Pseudomonadati</taxon>
        <taxon>Pseudomonadota</taxon>
        <taxon>Gammaproteobacteria</taxon>
        <taxon>Cellvibrionales</taxon>
        <taxon>Cellvibrionaceae</taxon>
        <taxon>Marinimicrobium</taxon>
    </lineage>
</organism>
<dbReference type="Pfam" id="PF01925">
    <property type="entry name" value="TauE"/>
    <property type="match status" value="1"/>
</dbReference>
<proteinExistence type="inferred from homology"/>
<dbReference type="GO" id="GO:0005886">
    <property type="term" value="C:plasma membrane"/>
    <property type="evidence" value="ECO:0007669"/>
    <property type="project" value="UniProtKB-SubCell"/>
</dbReference>
<keyword evidence="5 6" id="KW-0472">Membrane</keyword>
<evidence type="ECO:0000313" key="7">
    <source>
        <dbReference type="EMBL" id="ROQ19701.1"/>
    </source>
</evidence>
<feature type="transmembrane region" description="Helical" evidence="6">
    <location>
        <begin position="191"/>
        <end position="215"/>
    </location>
</feature>
<feature type="transmembrane region" description="Helical" evidence="6">
    <location>
        <begin position="63"/>
        <end position="82"/>
    </location>
</feature>
<evidence type="ECO:0000256" key="4">
    <source>
        <dbReference type="ARBA" id="ARBA00022989"/>
    </source>
</evidence>
<dbReference type="AlphaFoldDB" id="A0A3N1NW52"/>
<feature type="transmembrane region" description="Helical" evidence="6">
    <location>
        <begin position="34"/>
        <end position="56"/>
    </location>
</feature>
<evidence type="ECO:0000313" key="8">
    <source>
        <dbReference type="Proteomes" id="UP000273643"/>
    </source>
</evidence>
<feature type="transmembrane region" description="Helical" evidence="6">
    <location>
        <begin position="156"/>
        <end position="185"/>
    </location>
</feature>
<feature type="transmembrane region" description="Helical" evidence="6">
    <location>
        <begin position="257"/>
        <end position="275"/>
    </location>
</feature>
<dbReference type="RefSeq" id="WP_123637013.1">
    <property type="nucleotide sequence ID" value="NZ_RJUK01000001.1"/>
</dbReference>
<evidence type="ECO:0000256" key="1">
    <source>
        <dbReference type="ARBA" id="ARBA00004141"/>
    </source>
</evidence>